<protein>
    <recommendedName>
        <fullName evidence="5">DUF2523 domain-containing protein</fullName>
    </recommendedName>
</protein>
<evidence type="ECO:0000313" key="4">
    <source>
        <dbReference type="Proteomes" id="UP000193925"/>
    </source>
</evidence>
<evidence type="ECO:0000313" key="3">
    <source>
        <dbReference type="EMBL" id="SMH64410.1"/>
    </source>
</evidence>
<dbReference type="InterPro" id="IPR019670">
    <property type="entry name" value="DUF2523"/>
</dbReference>
<dbReference type="RefSeq" id="WP_081919398.1">
    <property type="nucleotide sequence ID" value="NZ_CCCS020000035.1"/>
</dbReference>
<keyword evidence="1" id="KW-1133">Transmembrane helix</keyword>
<feature type="transmembrane region" description="Helical" evidence="1">
    <location>
        <begin position="68"/>
        <end position="87"/>
    </location>
</feature>
<dbReference type="EMBL" id="CCCS020000035">
    <property type="protein sequence ID" value="CDQ10383.1"/>
    <property type="molecule type" value="Genomic_DNA"/>
</dbReference>
<dbReference type="Proteomes" id="UP000193925">
    <property type="component" value="Chromosome AFERRI"/>
</dbReference>
<keyword evidence="1" id="KW-0812">Transmembrane</keyword>
<gene>
    <name evidence="3" type="ORF">AFERRI_10443</name>
    <name evidence="2" type="ORF">AFERRI_400164</name>
</gene>
<reference evidence="2" key="2">
    <citation type="submission" date="2014-07" db="EMBL/GenBank/DDBJ databases">
        <title>Initial genome analysis of the psychrotolerant acidophile Acidithiobacillus ferrivorans CF27: insights into iron and sulfur oxidation pathways and into biofilm formation.</title>
        <authorList>
            <person name="Talla E."/>
            <person name="Hedrich S."/>
            <person name="Mangenot S."/>
            <person name="Ji B."/>
            <person name="Johnson D.B."/>
            <person name="Barbe V."/>
            <person name="Bonnefoy V."/>
        </authorList>
    </citation>
    <scope>NUCLEOTIDE SEQUENCE [LARGE SCALE GENOMIC DNA]</scope>
    <source>
        <strain evidence="2">CF27</strain>
    </source>
</reference>
<keyword evidence="4" id="KW-1185">Reference proteome</keyword>
<reference evidence="2" key="1">
    <citation type="submission" date="2014-03" db="EMBL/GenBank/DDBJ databases">
        <authorList>
            <person name="Genoscope - CEA"/>
        </authorList>
    </citation>
    <scope>NUCLEOTIDE SEQUENCE [LARGE SCALE GENOMIC DNA]</scope>
    <source>
        <strain evidence="2">CF27</strain>
    </source>
</reference>
<accession>A0A060UUC7</accession>
<proteinExistence type="predicted"/>
<evidence type="ECO:0000313" key="2">
    <source>
        <dbReference type="EMBL" id="CDQ10383.1"/>
    </source>
</evidence>
<organism evidence="2">
    <name type="scientific">Acidithiobacillus ferrivorans</name>
    <dbReference type="NCBI Taxonomy" id="160808"/>
    <lineage>
        <taxon>Bacteria</taxon>
        <taxon>Pseudomonadati</taxon>
        <taxon>Pseudomonadota</taxon>
        <taxon>Acidithiobacillia</taxon>
        <taxon>Acidithiobacillales</taxon>
        <taxon>Acidithiobacillaceae</taxon>
        <taxon>Acidithiobacillus</taxon>
    </lineage>
</organism>
<evidence type="ECO:0008006" key="5">
    <source>
        <dbReference type="Google" id="ProtNLM"/>
    </source>
</evidence>
<name>A0A060UUC7_9PROT</name>
<sequence length="97" mass="10228">MINAIYLLLVTLGTWILKNIGPQILLALGVGFVSYTGFSALDANLSTAINAIGSGAASLDTLVHMFGIYNGLQIFLSAISIKVSIAVSKRIFPVRTS</sequence>
<reference evidence="3 4" key="3">
    <citation type="submission" date="2017-03" db="EMBL/GenBank/DDBJ databases">
        <authorList>
            <person name="Regsiter A."/>
            <person name="William W."/>
        </authorList>
    </citation>
    <scope>NUCLEOTIDE SEQUENCE [LARGE SCALE GENOMIC DNA]</scope>
    <source>
        <strain evidence="3">PRJEB5721</strain>
    </source>
</reference>
<evidence type="ECO:0000256" key="1">
    <source>
        <dbReference type="SAM" id="Phobius"/>
    </source>
</evidence>
<keyword evidence="1" id="KW-0472">Membrane</keyword>
<dbReference type="Pfam" id="PF10734">
    <property type="entry name" value="DUF2523"/>
    <property type="match status" value="1"/>
</dbReference>
<dbReference type="AlphaFoldDB" id="A0A060UUC7"/>
<dbReference type="EMBL" id="LT841305">
    <property type="protein sequence ID" value="SMH64410.1"/>
    <property type="molecule type" value="Genomic_DNA"/>
</dbReference>